<comment type="caution">
    <text evidence="5">The sequence shown here is derived from an EMBL/GenBank/DDBJ whole genome shotgun (WGS) entry which is preliminary data.</text>
</comment>
<evidence type="ECO:0000256" key="1">
    <source>
        <dbReference type="ARBA" id="ARBA00023015"/>
    </source>
</evidence>
<sequence>MTIRHHLAGGPTLLMTGLKQLLSARENAVITQSESISGPIPDPGGTAPDYLWLEHPDSDWDALAGCRQLTQAFPGMKVIIFYDSKDPKTIKGFIQAGIAAYLLPSCTVGIIEEALRGMQAHTVYIDPRIRQHLADYLLDVNEKKNNGGALTRREKEVLRLIVEENTTQEIASKLYISSCTVETHRLHLIQKMGVKNTAGLVREALVRQLYAYP</sequence>
<dbReference type="GO" id="GO:0006355">
    <property type="term" value="P:regulation of DNA-templated transcription"/>
    <property type="evidence" value="ECO:0007669"/>
    <property type="project" value="InterPro"/>
</dbReference>
<keyword evidence="2 5" id="KW-0238">DNA-binding</keyword>
<protein>
    <submittedName>
        <fullName evidence="5">DNA-binding NarL/FixJ family response regulator</fullName>
    </submittedName>
</protein>
<accession>A0A562T0G3</accession>
<dbReference type="EMBL" id="VLLG01000004">
    <property type="protein sequence ID" value="TWI87011.1"/>
    <property type="molecule type" value="Genomic_DNA"/>
</dbReference>
<dbReference type="InterPro" id="IPR011006">
    <property type="entry name" value="CheY-like_superfamily"/>
</dbReference>
<gene>
    <name evidence="5" type="ORF">LX66_4279</name>
</gene>
<dbReference type="PRINTS" id="PR00038">
    <property type="entry name" value="HTHLUXR"/>
</dbReference>
<dbReference type="SUPFAM" id="SSF52172">
    <property type="entry name" value="CheY-like"/>
    <property type="match status" value="1"/>
</dbReference>
<evidence type="ECO:0000259" key="4">
    <source>
        <dbReference type="PROSITE" id="PS50043"/>
    </source>
</evidence>
<keyword evidence="6" id="KW-1185">Reference proteome</keyword>
<name>A0A562T0G3_CHIJA</name>
<feature type="domain" description="HTH luxR-type" evidence="4">
    <location>
        <begin position="143"/>
        <end position="208"/>
    </location>
</feature>
<evidence type="ECO:0000313" key="5">
    <source>
        <dbReference type="EMBL" id="TWI87011.1"/>
    </source>
</evidence>
<dbReference type="Proteomes" id="UP000316778">
    <property type="component" value="Unassembled WGS sequence"/>
</dbReference>
<dbReference type="SMART" id="SM00421">
    <property type="entry name" value="HTH_LUXR"/>
    <property type="match status" value="1"/>
</dbReference>
<dbReference type="Gene3D" id="1.10.10.10">
    <property type="entry name" value="Winged helix-like DNA-binding domain superfamily/Winged helix DNA-binding domain"/>
    <property type="match status" value="1"/>
</dbReference>
<dbReference type="InterPro" id="IPR036388">
    <property type="entry name" value="WH-like_DNA-bd_sf"/>
</dbReference>
<dbReference type="RefSeq" id="WP_317130584.1">
    <property type="nucleotide sequence ID" value="NZ_BAAAFY010000004.1"/>
</dbReference>
<dbReference type="GO" id="GO:0003677">
    <property type="term" value="F:DNA binding"/>
    <property type="evidence" value="ECO:0007669"/>
    <property type="project" value="UniProtKB-KW"/>
</dbReference>
<reference evidence="5 6" key="1">
    <citation type="journal article" date="2013" name="Stand. Genomic Sci.">
        <title>Genomic Encyclopedia of Type Strains, Phase I: The one thousand microbial genomes (KMG-I) project.</title>
        <authorList>
            <person name="Kyrpides N.C."/>
            <person name="Woyke T."/>
            <person name="Eisen J.A."/>
            <person name="Garrity G."/>
            <person name="Lilburn T.G."/>
            <person name="Beck B.J."/>
            <person name="Whitman W.B."/>
            <person name="Hugenholtz P."/>
            <person name="Klenk H.P."/>
        </authorList>
    </citation>
    <scope>NUCLEOTIDE SEQUENCE [LARGE SCALE GENOMIC DNA]</scope>
    <source>
        <strain evidence="5 6">DSM 13484</strain>
    </source>
</reference>
<dbReference type="SUPFAM" id="SSF46894">
    <property type="entry name" value="C-terminal effector domain of the bipartite response regulators"/>
    <property type="match status" value="1"/>
</dbReference>
<dbReference type="CDD" id="cd06170">
    <property type="entry name" value="LuxR_C_like"/>
    <property type="match status" value="1"/>
</dbReference>
<dbReference type="InterPro" id="IPR000792">
    <property type="entry name" value="Tscrpt_reg_LuxR_C"/>
</dbReference>
<dbReference type="AlphaFoldDB" id="A0A562T0G3"/>
<dbReference type="PANTHER" id="PTHR44688">
    <property type="entry name" value="DNA-BINDING TRANSCRIPTIONAL ACTIVATOR DEVR_DOSR"/>
    <property type="match status" value="1"/>
</dbReference>
<evidence type="ECO:0000313" key="6">
    <source>
        <dbReference type="Proteomes" id="UP000316778"/>
    </source>
</evidence>
<dbReference type="InterPro" id="IPR016032">
    <property type="entry name" value="Sig_transdc_resp-reg_C-effctor"/>
</dbReference>
<dbReference type="Gene3D" id="3.40.50.2300">
    <property type="match status" value="1"/>
</dbReference>
<proteinExistence type="predicted"/>
<keyword evidence="3" id="KW-0804">Transcription</keyword>
<dbReference type="PANTHER" id="PTHR44688:SF16">
    <property type="entry name" value="DNA-BINDING TRANSCRIPTIONAL ACTIVATOR DEVR_DOSR"/>
    <property type="match status" value="1"/>
</dbReference>
<dbReference type="Pfam" id="PF00196">
    <property type="entry name" value="GerE"/>
    <property type="match status" value="1"/>
</dbReference>
<keyword evidence="1" id="KW-0805">Transcription regulation</keyword>
<evidence type="ECO:0000256" key="2">
    <source>
        <dbReference type="ARBA" id="ARBA00023125"/>
    </source>
</evidence>
<evidence type="ECO:0000256" key="3">
    <source>
        <dbReference type="ARBA" id="ARBA00023163"/>
    </source>
</evidence>
<organism evidence="5 6">
    <name type="scientific">Chitinophaga japonensis</name>
    <name type="common">Flexibacter japonensis</name>
    <dbReference type="NCBI Taxonomy" id="104662"/>
    <lineage>
        <taxon>Bacteria</taxon>
        <taxon>Pseudomonadati</taxon>
        <taxon>Bacteroidota</taxon>
        <taxon>Chitinophagia</taxon>
        <taxon>Chitinophagales</taxon>
        <taxon>Chitinophagaceae</taxon>
        <taxon>Chitinophaga</taxon>
    </lineage>
</organism>
<dbReference type="PROSITE" id="PS50043">
    <property type="entry name" value="HTH_LUXR_2"/>
    <property type="match status" value="1"/>
</dbReference>